<dbReference type="SUPFAM" id="SSF56112">
    <property type="entry name" value="Protein kinase-like (PK-like)"/>
    <property type="match status" value="1"/>
</dbReference>
<dbReference type="Pfam" id="PF06293">
    <property type="entry name" value="Kdo"/>
    <property type="match status" value="1"/>
</dbReference>
<dbReference type="STRING" id="1931241.BVH74_08660"/>
<dbReference type="KEGG" id="ppha:BVH74_08660"/>
<evidence type="ECO:0000313" key="1">
    <source>
        <dbReference type="EMBL" id="AQZ94814.1"/>
    </source>
</evidence>
<dbReference type="PIRSF" id="PIRSF026326">
    <property type="entry name" value="InaA"/>
    <property type="match status" value="1"/>
</dbReference>
<dbReference type="Proteomes" id="UP000243488">
    <property type="component" value="Chromosome"/>
</dbReference>
<dbReference type="EMBL" id="CP020100">
    <property type="protein sequence ID" value="AQZ94814.1"/>
    <property type="molecule type" value="Genomic_DNA"/>
</dbReference>
<gene>
    <name evidence="1" type="ORF">BVH74_08660</name>
</gene>
<dbReference type="AlphaFoldDB" id="A0A1V0B4U8"/>
<dbReference type="InterPro" id="IPR027023">
    <property type="entry name" value="Put_LipoPS_kinase_InaA"/>
</dbReference>
<reference evidence="1 2" key="1">
    <citation type="submission" date="2017-03" db="EMBL/GenBank/DDBJ databases">
        <title>Complete genome sequence of the novel DNRA strain Pseudomonas sp. S-6-2 isolated from Chinese polluted river sediment. Journal of Biotechnology.</title>
        <authorList>
            <person name="Li J."/>
            <person name="Xiang F."/>
            <person name="Wang L."/>
            <person name="Xi L."/>
            <person name="Liu J."/>
        </authorList>
    </citation>
    <scope>NUCLEOTIDE SEQUENCE [LARGE SCALE GENOMIC DNA]</scope>
    <source>
        <strain evidence="1 2">S-6-2</strain>
    </source>
</reference>
<dbReference type="RefSeq" id="WP_080049667.1">
    <property type="nucleotide sequence ID" value="NZ_CP020100.1"/>
</dbReference>
<evidence type="ECO:0000313" key="2">
    <source>
        <dbReference type="Proteomes" id="UP000243488"/>
    </source>
</evidence>
<accession>A0A1V0B4U8</accession>
<proteinExistence type="predicted"/>
<protein>
    <recommendedName>
        <fullName evidence="3">Lipopolysaccharide kinase</fullName>
    </recommendedName>
</protein>
<sequence>MSALPFIAVNARDILARHGLDTFQALWELKLDAIDEPNVNRGGWSSVYRLELEGADGQLQSFYLKRQDNHLTRSLQAPWGEPTFAREFRYIQAYARHGVPALEAAFYAERREPGHRQAILLTRALDDYQDADDWYQRWPTLGWAARHDLVVATGALVRALHNAGMVHNCLYFKHIFLKVDGDGAGARLIDLEKTRRAWRGQRDFVADLETLLRRSAPLPRTQRLRFMLAYTGKTRVDAEVRQLIADIARKHQRKERRR</sequence>
<evidence type="ECO:0008006" key="3">
    <source>
        <dbReference type="Google" id="ProtNLM"/>
    </source>
</evidence>
<keyword evidence="2" id="KW-1185">Reference proteome</keyword>
<name>A0A1V0B4U8_9GAMM</name>
<dbReference type="InterPro" id="IPR011009">
    <property type="entry name" value="Kinase-like_dom_sf"/>
</dbReference>
<organism evidence="1 2">
    <name type="scientific">Halopseudomonas phragmitis</name>
    <dbReference type="NCBI Taxonomy" id="1931241"/>
    <lineage>
        <taxon>Bacteria</taxon>
        <taxon>Pseudomonadati</taxon>
        <taxon>Pseudomonadota</taxon>
        <taxon>Gammaproteobacteria</taxon>
        <taxon>Pseudomonadales</taxon>
        <taxon>Pseudomonadaceae</taxon>
        <taxon>Halopseudomonas</taxon>
    </lineage>
</organism>